<dbReference type="GeneID" id="39606882"/>
<dbReference type="Proteomes" id="UP000267145">
    <property type="component" value="Unassembled WGS sequence"/>
</dbReference>
<sequence length="140" mass="15332">MQLFAFLSIFLFSLQVLAAPSAHLHHHHHHSHRRHVHKHSGHVHADVPAGLHPEVILPSLTGTDEAGSASKNTSAPAVTEDLVPPPPEAGNAVSELRRRVVEPAVGARDEDAEAEKANVPRSMRAHLAKYKRRGRGRRHS</sequence>
<evidence type="ECO:0000256" key="2">
    <source>
        <dbReference type="SAM" id="SignalP"/>
    </source>
</evidence>
<reference evidence="3 4" key="1">
    <citation type="submission" date="2018-10" db="EMBL/GenBank/DDBJ databases">
        <title>Genome sequence of Verticillium nonalfalfae VnAa140.</title>
        <authorList>
            <person name="Stajich J.E."/>
            <person name="Kasson M.T."/>
        </authorList>
    </citation>
    <scope>NUCLEOTIDE SEQUENCE [LARGE SCALE GENOMIC DNA]</scope>
    <source>
        <strain evidence="3 4">VnAa140</strain>
    </source>
</reference>
<keyword evidence="4" id="KW-1185">Reference proteome</keyword>
<gene>
    <name evidence="3" type="ORF">D7B24_003193</name>
</gene>
<organism evidence="3 4">
    <name type="scientific">Verticillium nonalfalfae</name>
    <dbReference type="NCBI Taxonomy" id="1051616"/>
    <lineage>
        <taxon>Eukaryota</taxon>
        <taxon>Fungi</taxon>
        <taxon>Dikarya</taxon>
        <taxon>Ascomycota</taxon>
        <taxon>Pezizomycotina</taxon>
        <taxon>Sordariomycetes</taxon>
        <taxon>Hypocreomycetidae</taxon>
        <taxon>Glomerellales</taxon>
        <taxon>Plectosphaerellaceae</taxon>
        <taxon>Verticillium</taxon>
    </lineage>
</organism>
<comment type="caution">
    <text evidence="3">The sequence shown here is derived from an EMBL/GenBank/DDBJ whole genome shotgun (WGS) entry which is preliminary data.</text>
</comment>
<proteinExistence type="predicted"/>
<evidence type="ECO:0000256" key="1">
    <source>
        <dbReference type="SAM" id="MobiDB-lite"/>
    </source>
</evidence>
<dbReference type="EMBL" id="RBVV01000019">
    <property type="protein sequence ID" value="RNJ59100.1"/>
    <property type="molecule type" value="Genomic_DNA"/>
</dbReference>
<keyword evidence="2" id="KW-0732">Signal</keyword>
<dbReference type="AlphaFoldDB" id="A0A3M9YJ28"/>
<feature type="compositionally biased region" description="Basic residues" evidence="1">
    <location>
        <begin position="123"/>
        <end position="140"/>
    </location>
</feature>
<name>A0A3M9YJ28_9PEZI</name>
<feature type="region of interest" description="Disordered" evidence="1">
    <location>
        <begin position="106"/>
        <end position="140"/>
    </location>
</feature>
<feature type="chain" id="PRO_5018120533" evidence="2">
    <location>
        <begin position="19"/>
        <end position="140"/>
    </location>
</feature>
<feature type="signal peptide" evidence="2">
    <location>
        <begin position="1"/>
        <end position="18"/>
    </location>
</feature>
<feature type="region of interest" description="Disordered" evidence="1">
    <location>
        <begin position="56"/>
        <end position="93"/>
    </location>
</feature>
<accession>A0A3M9YJ28</accession>
<dbReference type="RefSeq" id="XP_028497258.1">
    <property type="nucleotide sequence ID" value="XM_028637386.1"/>
</dbReference>
<protein>
    <submittedName>
        <fullName evidence="3">Uncharacterized protein</fullName>
    </submittedName>
</protein>
<evidence type="ECO:0000313" key="3">
    <source>
        <dbReference type="EMBL" id="RNJ59100.1"/>
    </source>
</evidence>
<evidence type="ECO:0000313" key="4">
    <source>
        <dbReference type="Proteomes" id="UP000267145"/>
    </source>
</evidence>